<comment type="caution">
    <text evidence="5">The sequence shown here is derived from an EMBL/GenBank/DDBJ whole genome shotgun (WGS) entry which is preliminary data.</text>
</comment>
<dbReference type="GO" id="GO:0000812">
    <property type="term" value="C:Swr1 complex"/>
    <property type="evidence" value="ECO:0007669"/>
    <property type="project" value="TreeGrafter"/>
</dbReference>
<reference evidence="5 6" key="1">
    <citation type="submission" date="2020-01" db="EMBL/GenBank/DDBJ databases">
        <authorList>
            <person name="Gupta K D."/>
        </authorList>
    </citation>
    <scope>NUCLEOTIDE SEQUENCE [LARGE SCALE GENOMIC DNA]</scope>
</reference>
<dbReference type="InterPro" id="IPR011421">
    <property type="entry name" value="BCNT-C"/>
</dbReference>
<evidence type="ECO:0000256" key="3">
    <source>
        <dbReference type="SAM" id="MobiDB-lite"/>
    </source>
</evidence>
<dbReference type="OrthoDB" id="445677at2759"/>
<dbReference type="PROSITE" id="PS51279">
    <property type="entry name" value="BCNT_C"/>
    <property type="match status" value="1"/>
</dbReference>
<dbReference type="InterPro" id="IPR027124">
    <property type="entry name" value="Swc5/CFDP1/2"/>
</dbReference>
<feature type="region of interest" description="Disordered" evidence="3">
    <location>
        <begin position="210"/>
        <end position="229"/>
    </location>
</feature>
<feature type="region of interest" description="Disordered" evidence="3">
    <location>
        <begin position="1"/>
        <end position="60"/>
    </location>
</feature>
<feature type="region of interest" description="Disordered" evidence="3">
    <location>
        <begin position="102"/>
        <end position="195"/>
    </location>
</feature>
<organism evidence="5 6">
    <name type="scientific">Cyclocybe aegerita</name>
    <name type="common">Black poplar mushroom</name>
    <name type="synonym">Agrocybe aegerita</name>
    <dbReference type="NCBI Taxonomy" id="1973307"/>
    <lineage>
        <taxon>Eukaryota</taxon>
        <taxon>Fungi</taxon>
        <taxon>Dikarya</taxon>
        <taxon>Basidiomycota</taxon>
        <taxon>Agaricomycotina</taxon>
        <taxon>Agaricomycetes</taxon>
        <taxon>Agaricomycetidae</taxon>
        <taxon>Agaricales</taxon>
        <taxon>Agaricineae</taxon>
        <taxon>Bolbitiaceae</taxon>
        <taxon>Cyclocybe</taxon>
    </lineage>
</organism>
<evidence type="ECO:0000256" key="1">
    <source>
        <dbReference type="ARBA" id="ARBA00010465"/>
    </source>
</evidence>
<evidence type="ECO:0000313" key="5">
    <source>
        <dbReference type="EMBL" id="CAA7268338.1"/>
    </source>
</evidence>
<dbReference type="EMBL" id="CACVBS010000068">
    <property type="protein sequence ID" value="CAA7268338.1"/>
    <property type="molecule type" value="Genomic_DNA"/>
</dbReference>
<proteinExistence type="inferred from homology"/>
<dbReference type="AlphaFoldDB" id="A0A8S0WA56"/>
<evidence type="ECO:0000256" key="2">
    <source>
        <dbReference type="ARBA" id="ARBA00019138"/>
    </source>
</evidence>
<evidence type="ECO:0000259" key="4">
    <source>
        <dbReference type="PROSITE" id="PS51279"/>
    </source>
</evidence>
<dbReference type="PANTHER" id="PTHR48407:SF1">
    <property type="entry name" value="CRANIOFACIAL DEVELOPMENT PROTEIN 1"/>
    <property type="match status" value="1"/>
</dbReference>
<keyword evidence="6" id="KW-1185">Reference proteome</keyword>
<comment type="similarity">
    <text evidence="1">Belongs to the SWC5 family.</text>
</comment>
<feature type="domain" description="BCNT-C" evidence="4">
    <location>
        <begin position="179"/>
        <end position="259"/>
    </location>
</feature>
<feature type="compositionally biased region" description="Polar residues" evidence="3">
    <location>
        <begin position="1"/>
        <end position="10"/>
    </location>
</feature>
<accession>A0A8S0WA56</accession>
<dbReference type="Pfam" id="PF07572">
    <property type="entry name" value="BCNT"/>
    <property type="match status" value="1"/>
</dbReference>
<sequence>MNLGSKNNPYNGDDSDEEDEDFVPPDDQDDSDSEHSGDEAKQNNTVAPVNDPEEEKKRRDALWASFQASVATPAKLQDAPVQEKLVKVVKRFRFAGEEVVEVVEVPEDSADAKWPLWKDPNAESTDSPAPELPTEDPVPEAETPTQPTLNPAPSFSTPTPSTSSSAPVPKPPAKRPGPRKPKTVLAPVPGPSKAKKLTTLDKSAMDWRSHLQEAGSSAQEELEANRRAGGYLEKVEFLKRVEERKEDQLEAAKRNKRRKL</sequence>
<feature type="compositionally biased region" description="Low complexity" evidence="3">
    <location>
        <begin position="151"/>
        <end position="167"/>
    </location>
</feature>
<gene>
    <name evidence="5" type="ORF">AAE3_LOCUS10846</name>
</gene>
<dbReference type="Proteomes" id="UP000467700">
    <property type="component" value="Unassembled WGS sequence"/>
</dbReference>
<feature type="compositionally biased region" description="Acidic residues" evidence="3">
    <location>
        <begin position="13"/>
        <end position="32"/>
    </location>
</feature>
<name>A0A8S0WA56_CYCAE</name>
<dbReference type="PANTHER" id="PTHR48407">
    <property type="entry name" value="CRANIOFACIAL DEVELOPMENT PROTEIN 1"/>
    <property type="match status" value="1"/>
</dbReference>
<protein>
    <recommendedName>
        <fullName evidence="2">SWR1-complex protein 5</fullName>
    </recommendedName>
</protein>
<feature type="compositionally biased region" description="Basic residues" evidence="3">
    <location>
        <begin position="172"/>
        <end position="182"/>
    </location>
</feature>
<evidence type="ECO:0000313" key="6">
    <source>
        <dbReference type="Proteomes" id="UP000467700"/>
    </source>
</evidence>